<accession>A0A2S0WFC2</accession>
<proteinExistence type="predicted"/>
<keyword evidence="2" id="KW-1185">Reference proteome</keyword>
<evidence type="ECO:0000313" key="2">
    <source>
        <dbReference type="Proteomes" id="UP000244754"/>
    </source>
</evidence>
<dbReference type="OrthoDB" id="4411809at2"/>
<dbReference type="KEGG" id="clia:C3E79_08150"/>
<gene>
    <name evidence="1" type="ORF">C3E79_08150</name>
</gene>
<protein>
    <submittedName>
        <fullName evidence="1">Uncharacterized protein</fullName>
    </submittedName>
</protein>
<organism evidence="1 2">
    <name type="scientific">Corynebacterium liangguodongii</name>
    <dbReference type="NCBI Taxonomy" id="2079535"/>
    <lineage>
        <taxon>Bacteria</taxon>
        <taxon>Bacillati</taxon>
        <taxon>Actinomycetota</taxon>
        <taxon>Actinomycetes</taxon>
        <taxon>Mycobacteriales</taxon>
        <taxon>Corynebacteriaceae</taxon>
        <taxon>Corynebacterium</taxon>
    </lineage>
</organism>
<dbReference type="Proteomes" id="UP000244754">
    <property type="component" value="Chromosome"/>
</dbReference>
<dbReference type="RefSeq" id="WP_108404465.1">
    <property type="nucleotide sequence ID" value="NZ_CP026948.1"/>
</dbReference>
<dbReference type="AlphaFoldDB" id="A0A2S0WFC2"/>
<dbReference type="EMBL" id="CP026948">
    <property type="protein sequence ID" value="AWB84456.1"/>
    <property type="molecule type" value="Genomic_DNA"/>
</dbReference>
<evidence type="ECO:0000313" key="1">
    <source>
        <dbReference type="EMBL" id="AWB84456.1"/>
    </source>
</evidence>
<reference evidence="2" key="1">
    <citation type="submission" date="2018-01" db="EMBL/GenBank/DDBJ databases">
        <authorList>
            <person name="Li J."/>
        </authorList>
    </citation>
    <scope>NUCLEOTIDE SEQUENCE [LARGE SCALE GENOMIC DNA]</scope>
    <source>
        <strain evidence="2">2184</strain>
    </source>
</reference>
<name>A0A2S0WFC2_9CORY</name>
<sequence length="134" mass="14617">MIWQGSSLRAGHTTLAESGDEMLVYGTQRLRVDASDPADIRAVGGGGERYRLSKAGLTVARYRADCDGRTYSLRRAGGGSRREVIDAAGEIVARTRGRHDGDLELDPTGELDVDLVFMSWGLTFIDSPSRRTMI</sequence>